<dbReference type="Proteomes" id="UP000598146">
    <property type="component" value="Unassembled WGS sequence"/>
</dbReference>
<dbReference type="PANTHER" id="PTHR43861:SF1">
    <property type="entry name" value="TRANS-ACONITATE 2-METHYLTRANSFERASE"/>
    <property type="match status" value="1"/>
</dbReference>
<accession>A0A931C2W4</accession>
<organism evidence="4 5">
    <name type="scientific">Actinoplanes aureus</name>
    <dbReference type="NCBI Taxonomy" id="2792083"/>
    <lineage>
        <taxon>Bacteria</taxon>
        <taxon>Bacillati</taxon>
        <taxon>Actinomycetota</taxon>
        <taxon>Actinomycetes</taxon>
        <taxon>Micromonosporales</taxon>
        <taxon>Micromonosporaceae</taxon>
        <taxon>Actinoplanes</taxon>
    </lineage>
</organism>
<feature type="domain" description="Methyltransferase" evidence="3">
    <location>
        <begin position="17"/>
        <end position="111"/>
    </location>
</feature>
<dbReference type="RefSeq" id="WP_196414370.1">
    <property type="nucleotide sequence ID" value="NZ_JADQTO010000005.1"/>
</dbReference>
<dbReference type="EMBL" id="JADQTO010000005">
    <property type="protein sequence ID" value="MBG0562370.1"/>
    <property type="molecule type" value="Genomic_DNA"/>
</dbReference>
<dbReference type="Pfam" id="PF13649">
    <property type="entry name" value="Methyltransf_25"/>
    <property type="match status" value="1"/>
</dbReference>
<comment type="caution">
    <text evidence="4">The sequence shown here is derived from an EMBL/GenBank/DDBJ whole genome shotgun (WGS) entry which is preliminary data.</text>
</comment>
<keyword evidence="2" id="KW-0808">Transferase</keyword>
<dbReference type="InterPro" id="IPR029063">
    <property type="entry name" value="SAM-dependent_MTases_sf"/>
</dbReference>
<gene>
    <name evidence="4" type="ORF">I4J89_12940</name>
</gene>
<dbReference type="Gene3D" id="3.40.50.150">
    <property type="entry name" value="Vaccinia Virus protein VP39"/>
    <property type="match status" value="1"/>
</dbReference>
<sequence length="235" mass="24993">MGVALAAAAGIRAGDRVLDVGCGRGAVLFPAARAAGPRGRVTGIDLAPAMVELTRADAAGLPQVEVAVGDAQAPDFPESSFDVVTAGLLLFFLPDPGAALRAYRKLLRPRGTLAFSTFAEFDPRHRASMQAVARHAVDPPRQAALSEIFQDAARLRATVAEAGFDGTRAEELTVRSEFRDVEHYVAWIASHSGRDVLRRVPMEGRADLLAELATILPDPPELTTTIRLTVAHRPG</sequence>
<evidence type="ECO:0000256" key="1">
    <source>
        <dbReference type="ARBA" id="ARBA00022603"/>
    </source>
</evidence>
<dbReference type="CDD" id="cd02440">
    <property type="entry name" value="AdoMet_MTases"/>
    <property type="match status" value="1"/>
</dbReference>
<dbReference type="PANTHER" id="PTHR43861">
    <property type="entry name" value="TRANS-ACONITATE 2-METHYLTRANSFERASE-RELATED"/>
    <property type="match status" value="1"/>
</dbReference>
<dbReference type="GO" id="GO:0032259">
    <property type="term" value="P:methylation"/>
    <property type="evidence" value="ECO:0007669"/>
    <property type="project" value="UniProtKB-KW"/>
</dbReference>
<evidence type="ECO:0000259" key="3">
    <source>
        <dbReference type="Pfam" id="PF13649"/>
    </source>
</evidence>
<reference evidence="4" key="1">
    <citation type="submission" date="2020-11" db="EMBL/GenBank/DDBJ databases">
        <title>Isolation and identification of active actinomycetes.</title>
        <authorList>
            <person name="Sun X."/>
        </authorList>
    </citation>
    <scope>NUCLEOTIDE SEQUENCE</scope>
    <source>
        <strain evidence="4">NEAU-A11</strain>
    </source>
</reference>
<evidence type="ECO:0000313" key="4">
    <source>
        <dbReference type="EMBL" id="MBG0562370.1"/>
    </source>
</evidence>
<protein>
    <submittedName>
        <fullName evidence="4">Methyltransferase domain-containing protein</fullName>
    </submittedName>
</protein>
<dbReference type="AlphaFoldDB" id="A0A931C2W4"/>
<proteinExistence type="predicted"/>
<keyword evidence="5" id="KW-1185">Reference proteome</keyword>
<evidence type="ECO:0000256" key="2">
    <source>
        <dbReference type="ARBA" id="ARBA00022679"/>
    </source>
</evidence>
<dbReference type="GO" id="GO:0008168">
    <property type="term" value="F:methyltransferase activity"/>
    <property type="evidence" value="ECO:0007669"/>
    <property type="project" value="UniProtKB-KW"/>
</dbReference>
<name>A0A931C2W4_9ACTN</name>
<keyword evidence="1 4" id="KW-0489">Methyltransferase</keyword>
<dbReference type="InterPro" id="IPR041698">
    <property type="entry name" value="Methyltransf_25"/>
</dbReference>
<dbReference type="SUPFAM" id="SSF53335">
    <property type="entry name" value="S-adenosyl-L-methionine-dependent methyltransferases"/>
    <property type="match status" value="1"/>
</dbReference>
<evidence type="ECO:0000313" key="5">
    <source>
        <dbReference type="Proteomes" id="UP000598146"/>
    </source>
</evidence>